<evidence type="ECO:0000313" key="2">
    <source>
        <dbReference type="EMBL" id="KAA1247566.1"/>
    </source>
</evidence>
<comment type="caution">
    <text evidence="2">The sequence shown here is derived from an EMBL/GenBank/DDBJ whole genome shotgun (WGS) entry which is preliminary data.</text>
</comment>
<reference evidence="2 3" key="1">
    <citation type="submission" date="2019-09" db="EMBL/GenBank/DDBJ databases">
        <title>Report of infection by Mycobacterium simiae a patient suffering from pulmonary tuberculosis.</title>
        <authorList>
            <person name="Mohanty P.S."/>
            <person name="Bansal A.K."/>
            <person name="Singh H."/>
            <person name="Sharma S."/>
            <person name="Patil S.A."/>
            <person name="Upadhaya P."/>
            <person name="Singh P.K."/>
            <person name="Kumar D."/>
            <person name="Kumar S."/>
            <person name="Singh R.K."/>
            <person name="Chaudhary B."/>
        </authorList>
    </citation>
    <scope>NUCLEOTIDE SEQUENCE [LARGE SCALE GENOMIC DNA]</scope>
    <source>
        <strain evidence="2 3">JAL-560-SIM</strain>
    </source>
</reference>
<accession>A0A5B1BGL1</accession>
<name>A0A5B1BGL1_MYCSI</name>
<dbReference type="OrthoDB" id="4370976at2"/>
<dbReference type="Pfam" id="PF06974">
    <property type="entry name" value="WS_DGAT_C"/>
    <property type="match status" value="1"/>
</dbReference>
<dbReference type="AlphaFoldDB" id="A0A5B1BGL1"/>
<feature type="domain" description="O-acyltransferase WSD1 C-terminal" evidence="1">
    <location>
        <begin position="290"/>
        <end position="413"/>
    </location>
</feature>
<gene>
    <name evidence="2" type="ORF">F0Q45_22360</name>
</gene>
<protein>
    <submittedName>
        <fullName evidence="2">DUF1298 domain-containing protein</fullName>
    </submittedName>
</protein>
<organism evidence="2 3">
    <name type="scientific">Mycobacterium simiae</name>
    <name type="common">Mycobacterium habana</name>
    <dbReference type="NCBI Taxonomy" id="1784"/>
    <lineage>
        <taxon>Bacteria</taxon>
        <taxon>Bacillati</taxon>
        <taxon>Actinomycetota</taxon>
        <taxon>Actinomycetes</taxon>
        <taxon>Mycobacteriales</taxon>
        <taxon>Mycobacteriaceae</taxon>
        <taxon>Mycobacterium</taxon>
        <taxon>Mycobacterium simiae complex</taxon>
    </lineage>
</organism>
<dbReference type="EMBL" id="VTZN01000197">
    <property type="protein sequence ID" value="KAA1247566.1"/>
    <property type="molecule type" value="Genomic_DNA"/>
</dbReference>
<sequence length="414" mass="44120">MPVHRMAAVDAQFYWMSAKIPNDQFLLYAFDDAPTDIEGALAQIMLRARACPELQIRVHDESALTYPHWVVTGVQPDQAVRHDLADSSWQGCLAAVAGLADDQLDIRQIPWRVHVFSPVVGIPGVNHAGVVAVVQVPHALGDGARASALAAWLFGRAAPVPSVPVPRRGVLPWRAVAAARAHRRLLHDTRSGRLVAGVGPRPLLSTNARPQGARALRTLVRHRSQMPGPTVTVGVLAAVSAALYQSLDESAESLGAEVPMAKPVARHAHNHFDNVGVGLYPRLGHDLRTQRIATDLANARRRMQHPALRAADRAFATLPAFVLRWGTSQFNADVRPEQVAGNTVVSSVHRGAADLSFGGAPVVLTAGFPALSPVQGLTHGVHGIGDTIAISVHAAQSAVPDIDGYLVLLDAALQ</sequence>
<dbReference type="RefSeq" id="WP_149656005.1">
    <property type="nucleotide sequence ID" value="NZ_VTZN01000197.1"/>
</dbReference>
<dbReference type="InterPro" id="IPR009721">
    <property type="entry name" value="O-acyltransferase_WSD1_C"/>
</dbReference>
<dbReference type="Proteomes" id="UP000324701">
    <property type="component" value="Unassembled WGS sequence"/>
</dbReference>
<proteinExistence type="predicted"/>
<evidence type="ECO:0000259" key="1">
    <source>
        <dbReference type="Pfam" id="PF06974"/>
    </source>
</evidence>
<keyword evidence="3" id="KW-1185">Reference proteome</keyword>
<evidence type="ECO:0000313" key="3">
    <source>
        <dbReference type="Proteomes" id="UP000324701"/>
    </source>
</evidence>